<evidence type="ECO:0000256" key="4">
    <source>
        <dbReference type="ARBA" id="ARBA00048707"/>
    </source>
</evidence>
<dbReference type="GO" id="GO:0004045">
    <property type="term" value="F:peptidyl-tRNA hydrolase activity"/>
    <property type="evidence" value="ECO:0007669"/>
    <property type="project" value="UniProtKB-EC"/>
</dbReference>
<dbReference type="AlphaFoldDB" id="A0A8H7CJD0"/>
<evidence type="ECO:0000313" key="5">
    <source>
        <dbReference type="EMBL" id="KAF7339655.1"/>
    </source>
</evidence>
<dbReference type="OrthoDB" id="1733656at2759"/>
<evidence type="ECO:0000256" key="1">
    <source>
        <dbReference type="ARBA" id="ARBA00013260"/>
    </source>
</evidence>
<keyword evidence="6" id="KW-1185">Reference proteome</keyword>
<dbReference type="SUPFAM" id="SSF102462">
    <property type="entry name" value="Peptidyl-tRNA hydrolase II"/>
    <property type="match status" value="1"/>
</dbReference>
<dbReference type="Pfam" id="PF01981">
    <property type="entry name" value="PTH2"/>
    <property type="match status" value="1"/>
</dbReference>
<sequence length="195" mass="21063">MGSSIAPHGAALLVLSLTSLAIGYYAGRLSTTLHQEANDQFEEDDDESTDGDLGSIKAGLLEPCKLVLIVRTDLKMTPGRKNLRPVSTAKALPLTPTVSLSQIHATLACYKTLMKRNAQLVRHWERTGQAKIALKGTSEKQLLELEAMAKKLNLCARSVKDAGRTQVEPGTRTVLAIGPAPVELINRVTGKLRLL</sequence>
<organism evidence="5 6">
    <name type="scientific">Mycena sanguinolenta</name>
    <dbReference type="NCBI Taxonomy" id="230812"/>
    <lineage>
        <taxon>Eukaryota</taxon>
        <taxon>Fungi</taxon>
        <taxon>Dikarya</taxon>
        <taxon>Basidiomycota</taxon>
        <taxon>Agaricomycotina</taxon>
        <taxon>Agaricomycetes</taxon>
        <taxon>Agaricomycetidae</taxon>
        <taxon>Agaricales</taxon>
        <taxon>Marasmiineae</taxon>
        <taxon>Mycenaceae</taxon>
        <taxon>Mycena</taxon>
    </lineage>
</organism>
<evidence type="ECO:0000256" key="3">
    <source>
        <dbReference type="ARBA" id="ARBA00038050"/>
    </source>
</evidence>
<name>A0A8H7CJD0_9AGAR</name>
<dbReference type="PANTHER" id="PTHR12649:SF11">
    <property type="entry name" value="PEPTIDYL-TRNA HYDROLASE 2, MITOCHONDRIAL"/>
    <property type="match status" value="1"/>
</dbReference>
<dbReference type="EMBL" id="JACAZH010000031">
    <property type="protein sequence ID" value="KAF7339655.1"/>
    <property type="molecule type" value="Genomic_DNA"/>
</dbReference>
<evidence type="ECO:0000256" key="2">
    <source>
        <dbReference type="ARBA" id="ARBA00022801"/>
    </source>
</evidence>
<evidence type="ECO:0000313" key="6">
    <source>
        <dbReference type="Proteomes" id="UP000623467"/>
    </source>
</evidence>
<comment type="caution">
    <text evidence="5">The sequence shown here is derived from an EMBL/GenBank/DDBJ whole genome shotgun (WGS) entry which is preliminary data.</text>
</comment>
<proteinExistence type="inferred from homology"/>
<dbReference type="GO" id="GO:0005829">
    <property type="term" value="C:cytosol"/>
    <property type="evidence" value="ECO:0007669"/>
    <property type="project" value="TreeGrafter"/>
</dbReference>
<keyword evidence="2 5" id="KW-0378">Hydrolase</keyword>
<dbReference type="FunFam" id="3.40.1490.10:FF:000002">
    <property type="entry name" value="Peptidyl-tRNA hydrolase 2, mitochondrial"/>
    <property type="match status" value="1"/>
</dbReference>
<dbReference type="InterPro" id="IPR002833">
    <property type="entry name" value="PTH2"/>
</dbReference>
<protein>
    <recommendedName>
        <fullName evidence="1">peptidyl-tRNA hydrolase</fullName>
        <ecNumber evidence="1">3.1.1.29</ecNumber>
    </recommendedName>
</protein>
<comment type="similarity">
    <text evidence="3">Belongs to the PTH2 family.</text>
</comment>
<gene>
    <name evidence="5" type="ORF">MSAN_02180400</name>
</gene>
<reference evidence="5" key="1">
    <citation type="submission" date="2020-05" db="EMBL/GenBank/DDBJ databases">
        <title>Mycena genomes resolve the evolution of fungal bioluminescence.</title>
        <authorList>
            <person name="Tsai I.J."/>
        </authorList>
    </citation>
    <scope>NUCLEOTIDE SEQUENCE</scope>
    <source>
        <strain evidence="5">160909Yilan</strain>
    </source>
</reference>
<dbReference type="PANTHER" id="PTHR12649">
    <property type="entry name" value="PEPTIDYL-TRNA HYDROLASE 2"/>
    <property type="match status" value="1"/>
</dbReference>
<dbReference type="EC" id="3.1.1.29" evidence="1"/>
<dbReference type="CDD" id="cd02430">
    <property type="entry name" value="PTH2"/>
    <property type="match status" value="1"/>
</dbReference>
<comment type="catalytic activity">
    <reaction evidence="4">
        <text>an N-acyl-L-alpha-aminoacyl-tRNA + H2O = an N-acyl-L-amino acid + a tRNA + H(+)</text>
        <dbReference type="Rhea" id="RHEA:54448"/>
        <dbReference type="Rhea" id="RHEA-COMP:10123"/>
        <dbReference type="Rhea" id="RHEA-COMP:13883"/>
        <dbReference type="ChEBI" id="CHEBI:15377"/>
        <dbReference type="ChEBI" id="CHEBI:15378"/>
        <dbReference type="ChEBI" id="CHEBI:59874"/>
        <dbReference type="ChEBI" id="CHEBI:78442"/>
        <dbReference type="ChEBI" id="CHEBI:138191"/>
        <dbReference type="EC" id="3.1.1.29"/>
    </reaction>
</comment>
<dbReference type="Proteomes" id="UP000623467">
    <property type="component" value="Unassembled WGS sequence"/>
</dbReference>
<dbReference type="InterPro" id="IPR023476">
    <property type="entry name" value="Pep_tRNA_hydro_II_dom_sf"/>
</dbReference>
<dbReference type="NCBIfam" id="TIGR00283">
    <property type="entry name" value="arch_pth2"/>
    <property type="match status" value="1"/>
</dbReference>
<accession>A0A8H7CJD0</accession>
<dbReference type="Gene3D" id="3.40.1490.10">
    <property type="entry name" value="Bit1"/>
    <property type="match status" value="1"/>
</dbReference>